<evidence type="ECO:0000256" key="2">
    <source>
        <dbReference type="PROSITE-ProRule" id="PRU00076"/>
    </source>
</evidence>
<dbReference type="GeneTree" id="ENSGT00940000156239"/>
<organism evidence="6 7">
    <name type="scientific">Equus caballus</name>
    <name type="common">Horse</name>
    <dbReference type="NCBI Taxonomy" id="9796"/>
    <lineage>
        <taxon>Eukaryota</taxon>
        <taxon>Metazoa</taxon>
        <taxon>Chordata</taxon>
        <taxon>Craniata</taxon>
        <taxon>Vertebrata</taxon>
        <taxon>Euteleostomi</taxon>
        <taxon>Mammalia</taxon>
        <taxon>Eutheria</taxon>
        <taxon>Laurasiatheria</taxon>
        <taxon>Perissodactyla</taxon>
        <taxon>Equidae</taxon>
        <taxon>Equus</taxon>
    </lineage>
</organism>
<feature type="disulfide bond" evidence="2">
    <location>
        <begin position="148"/>
        <end position="157"/>
    </location>
</feature>
<keyword evidence="1 2" id="KW-1015">Disulfide bond</keyword>
<feature type="transmembrane region" description="Helical" evidence="4">
    <location>
        <begin position="183"/>
        <end position="202"/>
    </location>
</feature>
<accession>A0A9L0TAK9</accession>
<name>A0A9L0TAK9_HORSE</name>
<dbReference type="CDD" id="cd00054">
    <property type="entry name" value="EGF_CA"/>
    <property type="match status" value="1"/>
</dbReference>
<evidence type="ECO:0000259" key="5">
    <source>
        <dbReference type="PROSITE" id="PS50026"/>
    </source>
</evidence>
<gene>
    <name evidence="6" type="primary">ADAM9</name>
</gene>
<protein>
    <submittedName>
        <fullName evidence="6">ADAM metallopeptidase domain 9</fullName>
    </submittedName>
</protein>
<evidence type="ECO:0000256" key="4">
    <source>
        <dbReference type="SAM" id="Phobius"/>
    </source>
</evidence>
<dbReference type="Pfam" id="PF01562">
    <property type="entry name" value="Pep_M12B_propep"/>
    <property type="match status" value="1"/>
</dbReference>
<keyword evidence="2" id="KW-0245">EGF-like domain</keyword>
<feature type="region of interest" description="Disordered" evidence="3">
    <location>
        <begin position="215"/>
        <end position="249"/>
    </location>
</feature>
<keyword evidence="4" id="KW-1133">Transmembrane helix</keyword>
<dbReference type="PANTHER" id="PTHR11905:SF136">
    <property type="entry name" value="DISINTEGRIN AND METALLOPROTEINASE DOMAIN-CONTAINING PROTEIN 9"/>
    <property type="match status" value="1"/>
</dbReference>
<dbReference type="InterPro" id="IPR002870">
    <property type="entry name" value="Peptidase_M12B_N"/>
</dbReference>
<dbReference type="PROSITE" id="PS50026">
    <property type="entry name" value="EGF_3"/>
    <property type="match status" value="1"/>
</dbReference>
<evidence type="ECO:0000313" key="7">
    <source>
        <dbReference type="Proteomes" id="UP000002281"/>
    </source>
</evidence>
<dbReference type="PANTHER" id="PTHR11905">
    <property type="entry name" value="ADAM A DISINTEGRIN AND METALLOPROTEASE DOMAIN"/>
    <property type="match status" value="1"/>
</dbReference>
<feature type="domain" description="EGF-like" evidence="5">
    <location>
        <begin position="124"/>
        <end position="158"/>
    </location>
</feature>
<evidence type="ECO:0000256" key="1">
    <source>
        <dbReference type="ARBA" id="ARBA00023157"/>
    </source>
</evidence>
<dbReference type="PROSITE" id="PS01186">
    <property type="entry name" value="EGF_2"/>
    <property type="match status" value="1"/>
</dbReference>
<feature type="region of interest" description="Disordered" evidence="3">
    <location>
        <begin position="264"/>
        <end position="303"/>
    </location>
</feature>
<reference evidence="6" key="2">
    <citation type="submission" date="2025-08" db="UniProtKB">
        <authorList>
            <consortium name="Ensembl"/>
        </authorList>
    </citation>
    <scope>IDENTIFICATION</scope>
    <source>
        <strain evidence="6">Thoroughbred</strain>
    </source>
</reference>
<comment type="caution">
    <text evidence="2">Lacks conserved residue(s) required for the propagation of feature annotation.</text>
</comment>
<reference evidence="6" key="3">
    <citation type="submission" date="2025-09" db="UniProtKB">
        <authorList>
            <consortium name="Ensembl"/>
        </authorList>
    </citation>
    <scope>IDENTIFICATION</scope>
    <source>
        <strain evidence="6">Thoroughbred</strain>
    </source>
</reference>
<reference evidence="6 7" key="1">
    <citation type="journal article" date="2009" name="Science">
        <title>Genome sequence, comparative analysis, and population genetics of the domestic horse.</title>
        <authorList>
            <consortium name="Broad Institute Genome Sequencing Platform"/>
            <consortium name="Broad Institute Whole Genome Assembly Team"/>
            <person name="Wade C.M."/>
            <person name="Giulotto E."/>
            <person name="Sigurdsson S."/>
            <person name="Zoli M."/>
            <person name="Gnerre S."/>
            <person name="Imsland F."/>
            <person name="Lear T.L."/>
            <person name="Adelson D.L."/>
            <person name="Bailey E."/>
            <person name="Bellone R.R."/>
            <person name="Bloecker H."/>
            <person name="Distl O."/>
            <person name="Edgar R.C."/>
            <person name="Garber M."/>
            <person name="Leeb T."/>
            <person name="Mauceli E."/>
            <person name="MacLeod J.N."/>
            <person name="Penedo M.C.T."/>
            <person name="Raison J.M."/>
            <person name="Sharpe T."/>
            <person name="Vogel J."/>
            <person name="Andersson L."/>
            <person name="Antczak D.F."/>
            <person name="Biagi T."/>
            <person name="Binns M.M."/>
            <person name="Chowdhary B.P."/>
            <person name="Coleman S.J."/>
            <person name="Della Valle G."/>
            <person name="Fryc S."/>
            <person name="Guerin G."/>
            <person name="Hasegawa T."/>
            <person name="Hill E.W."/>
            <person name="Jurka J."/>
            <person name="Kiialainen A."/>
            <person name="Lindgren G."/>
            <person name="Liu J."/>
            <person name="Magnani E."/>
            <person name="Mickelson J.R."/>
            <person name="Murray J."/>
            <person name="Nergadze S.G."/>
            <person name="Onofrio R."/>
            <person name="Pedroni S."/>
            <person name="Piras M.F."/>
            <person name="Raudsepp T."/>
            <person name="Rocchi M."/>
            <person name="Roeed K.H."/>
            <person name="Ryder O.A."/>
            <person name="Searle S."/>
            <person name="Skow L."/>
            <person name="Swinburne J.E."/>
            <person name="Syvaenen A.C."/>
            <person name="Tozaki T."/>
            <person name="Valberg S.J."/>
            <person name="Vaudin M."/>
            <person name="White J.R."/>
            <person name="Zody M.C."/>
            <person name="Lander E.S."/>
            <person name="Lindblad-Toh K."/>
        </authorList>
    </citation>
    <scope>NUCLEOTIDE SEQUENCE [LARGE SCALE GENOMIC DNA]</scope>
    <source>
        <strain evidence="6 7">Thoroughbred</strain>
    </source>
</reference>
<sequence>MGSGAGSPFGTLRFQWLLLFGLVGPVLGGARPGFQQTSHLSSYEIITPWRLTRERREAPRPYSKQVSYVIQAEGKEHIIHLERNKDLLPEDFVVYTYDNEGALISDHPDVQVCRNFQCVNASVLNYDCDIQKKCHGHGVCNNNKNCHCENGWAPPNCETTGYGGSVDSGPTYNEKNTALRDGLLVFFFVIVPLTVLAAFVFMKRHQLRKSCFRKKRSQTYESDGKNQAKVSRHPVSVPRHVSPVTPPREVPVYANRFPVPTYAAKQPQQFPSRPPPPQPKVSSQGNFIPARPAPAPPLYSTVT</sequence>
<dbReference type="Proteomes" id="UP000002281">
    <property type="component" value="Chromosome 27"/>
</dbReference>
<dbReference type="InterPro" id="IPR000742">
    <property type="entry name" value="EGF"/>
</dbReference>
<feature type="compositionally biased region" description="Low complexity" evidence="3">
    <location>
        <begin position="233"/>
        <end position="243"/>
    </location>
</feature>
<keyword evidence="4" id="KW-0812">Transmembrane</keyword>
<dbReference type="AlphaFoldDB" id="A0A9L0TAK9"/>
<dbReference type="Ensembl" id="ENSECAT00000093742.1">
    <property type="protein sequence ID" value="ENSECAP00000084135.1"/>
    <property type="gene ID" value="ENSECAG00000006442.4"/>
</dbReference>
<keyword evidence="7" id="KW-1185">Reference proteome</keyword>
<proteinExistence type="predicted"/>
<keyword evidence="4" id="KW-0472">Membrane</keyword>
<evidence type="ECO:0000313" key="6">
    <source>
        <dbReference type="Ensembl" id="ENSECAP00000084135.1"/>
    </source>
</evidence>
<evidence type="ECO:0000256" key="3">
    <source>
        <dbReference type="SAM" id="MobiDB-lite"/>
    </source>
</evidence>